<keyword evidence="3" id="KW-1185">Reference proteome</keyword>
<protein>
    <recommendedName>
        <fullName evidence="4">Oxysterol-binding protein</fullName>
    </recommendedName>
</protein>
<accession>A0A9C7PPQ7</accession>
<dbReference type="Pfam" id="PF01237">
    <property type="entry name" value="Oxysterol_BP"/>
    <property type="match status" value="1"/>
</dbReference>
<proteinExistence type="predicted"/>
<evidence type="ECO:0000313" key="3">
    <source>
        <dbReference type="Proteomes" id="UP001061958"/>
    </source>
</evidence>
<sequence length="398" mass="46079">MDPSRHSSSDSTRQKHSLCISIRELRKSQQQRDKERDDSPSNLRREYKRHPNAHSSVGGMTCHDENRIKAQRSVVFELIKQVGKNVIMGRDLLYVTFPIKCCAPESALQRFAHAASYAPSFLRKAAQQVDDPLERFKWVLAFYIAGMHCTCVVMKPLNPLLGETYQAQLDSETMVYVEQSSHHPPVTQVLVTGPGYRFYSWVTYSAHFRYNHIKLIHTGFRAVYFDDGTQIIWDNPFDIFNGVFWGSYYQETLGQIHFKDDKNGLYLTLPLGNVKNRPSDYFQATIMSLGSAHQKKKAKDSLPVAEVRGSWLGYLEVNGECYWSLAHDEKAYPTSVDKRYLLASDSTFRQDLLYLEKGDIETAQQKKIELEEQQRSERKWRTKKSHTFSFLHPFQRNG</sequence>
<dbReference type="InterPro" id="IPR037239">
    <property type="entry name" value="OSBP_sf"/>
</dbReference>
<gene>
    <name evidence="2" type="ORF">GpartN1_g25.t1</name>
</gene>
<dbReference type="AlphaFoldDB" id="A0A9C7PPQ7"/>
<evidence type="ECO:0008006" key="4">
    <source>
        <dbReference type="Google" id="ProtNLM"/>
    </source>
</evidence>
<evidence type="ECO:0000256" key="1">
    <source>
        <dbReference type="SAM" id="MobiDB-lite"/>
    </source>
</evidence>
<dbReference type="InterPro" id="IPR000648">
    <property type="entry name" value="Oxysterol-bd"/>
</dbReference>
<dbReference type="GO" id="GO:0005829">
    <property type="term" value="C:cytosol"/>
    <property type="evidence" value="ECO:0007669"/>
    <property type="project" value="TreeGrafter"/>
</dbReference>
<reference evidence="2" key="1">
    <citation type="journal article" date="2022" name="Proc. Natl. Acad. Sci. U.S.A.">
        <title>Life cycle and functional genomics of the unicellular red alga Galdieria for elucidating algal and plant evolution and industrial use.</title>
        <authorList>
            <person name="Hirooka S."/>
            <person name="Itabashi T."/>
            <person name="Ichinose T.M."/>
            <person name="Onuma R."/>
            <person name="Fujiwara T."/>
            <person name="Yamashita S."/>
            <person name="Jong L.W."/>
            <person name="Tomita R."/>
            <person name="Iwane A.H."/>
            <person name="Miyagishima S.Y."/>
        </authorList>
    </citation>
    <scope>NUCLEOTIDE SEQUENCE</scope>
    <source>
        <strain evidence="2">NBRC 102759</strain>
    </source>
</reference>
<dbReference type="PANTHER" id="PTHR10972:SF148">
    <property type="entry name" value="OXYSTEROL-BINDING PROTEIN 9"/>
    <property type="match status" value="1"/>
</dbReference>
<comment type="caution">
    <text evidence="2">The sequence shown here is derived from an EMBL/GenBank/DDBJ whole genome shotgun (WGS) entry which is preliminary data.</text>
</comment>
<dbReference type="PANTHER" id="PTHR10972">
    <property type="entry name" value="OXYSTEROL-BINDING PROTEIN-RELATED"/>
    <property type="match status" value="1"/>
</dbReference>
<dbReference type="SUPFAM" id="SSF144000">
    <property type="entry name" value="Oxysterol-binding protein-like"/>
    <property type="match status" value="1"/>
</dbReference>
<reference evidence="2" key="2">
    <citation type="submission" date="2022-01" db="EMBL/GenBank/DDBJ databases">
        <authorList>
            <person name="Hirooka S."/>
            <person name="Miyagishima S.Y."/>
        </authorList>
    </citation>
    <scope>NUCLEOTIDE SEQUENCE</scope>
    <source>
        <strain evidence="2">NBRC 102759</strain>
    </source>
</reference>
<name>A0A9C7PPQ7_9RHOD</name>
<organism evidence="2 3">
    <name type="scientific">Galdieria partita</name>
    <dbReference type="NCBI Taxonomy" id="83374"/>
    <lineage>
        <taxon>Eukaryota</taxon>
        <taxon>Rhodophyta</taxon>
        <taxon>Bangiophyceae</taxon>
        <taxon>Galdieriales</taxon>
        <taxon>Galdieriaceae</taxon>
        <taxon>Galdieria</taxon>
    </lineage>
</organism>
<dbReference type="GO" id="GO:0032934">
    <property type="term" value="F:sterol binding"/>
    <property type="evidence" value="ECO:0007669"/>
    <property type="project" value="TreeGrafter"/>
</dbReference>
<feature type="region of interest" description="Disordered" evidence="1">
    <location>
        <begin position="24"/>
        <end position="62"/>
    </location>
</feature>
<dbReference type="Proteomes" id="UP001061958">
    <property type="component" value="Unassembled WGS sequence"/>
</dbReference>
<dbReference type="OrthoDB" id="14833at2759"/>
<evidence type="ECO:0000313" key="2">
    <source>
        <dbReference type="EMBL" id="GJQ08234.1"/>
    </source>
</evidence>
<feature type="compositionally biased region" description="Basic and acidic residues" evidence="1">
    <location>
        <begin position="24"/>
        <end position="45"/>
    </location>
</feature>
<dbReference type="GO" id="GO:0016020">
    <property type="term" value="C:membrane"/>
    <property type="evidence" value="ECO:0007669"/>
    <property type="project" value="TreeGrafter"/>
</dbReference>
<dbReference type="EMBL" id="BQMJ01000001">
    <property type="protein sequence ID" value="GJQ08234.1"/>
    <property type="molecule type" value="Genomic_DNA"/>
</dbReference>
<dbReference type="Gene3D" id="2.40.160.120">
    <property type="match status" value="1"/>
</dbReference>